<dbReference type="EMBL" id="ATLV01024465">
    <property type="status" value="NOT_ANNOTATED_CDS"/>
    <property type="molecule type" value="Genomic_DNA"/>
</dbReference>
<dbReference type="EnsemblMetazoa" id="ASIC019911-RA">
    <property type="protein sequence ID" value="ASIC019911-PA"/>
    <property type="gene ID" value="ASIC019911"/>
</dbReference>
<evidence type="ECO:0000313" key="1">
    <source>
        <dbReference type="EMBL" id="KFB51431.1"/>
    </source>
</evidence>
<protein>
    <submittedName>
        <fullName evidence="1 2">Pyridine nucleotide-disulfide oxidoreductase family protein</fullName>
    </submittedName>
</protein>
<organism evidence="1">
    <name type="scientific">Anopheles sinensis</name>
    <name type="common">Mosquito</name>
    <dbReference type="NCBI Taxonomy" id="74873"/>
    <lineage>
        <taxon>Eukaryota</taxon>
        <taxon>Metazoa</taxon>
        <taxon>Ecdysozoa</taxon>
        <taxon>Arthropoda</taxon>
        <taxon>Hexapoda</taxon>
        <taxon>Insecta</taxon>
        <taxon>Pterygota</taxon>
        <taxon>Neoptera</taxon>
        <taxon>Endopterygota</taxon>
        <taxon>Diptera</taxon>
        <taxon>Nematocera</taxon>
        <taxon>Culicoidea</taxon>
        <taxon>Culicidae</taxon>
        <taxon>Anophelinae</taxon>
        <taxon>Anopheles</taxon>
    </lineage>
</organism>
<gene>
    <name evidence="1" type="ORF">ZHAS_00019911</name>
</gene>
<evidence type="ECO:0000313" key="2">
    <source>
        <dbReference type="EnsemblMetazoa" id="ASIC019911-PA"/>
    </source>
</evidence>
<dbReference type="VEuPathDB" id="VectorBase:ASIC019911"/>
<reference evidence="2" key="2">
    <citation type="submission" date="2020-05" db="UniProtKB">
        <authorList>
            <consortium name="EnsemblMetazoa"/>
        </authorList>
    </citation>
    <scope>IDENTIFICATION</scope>
</reference>
<evidence type="ECO:0000313" key="3">
    <source>
        <dbReference type="Proteomes" id="UP000030765"/>
    </source>
</evidence>
<sequence>MSVDLGARSDRLLSWYEMLSDLTAGRRLFSYLPMMYSNTGMSTSLTVTYFPPLHVRGKRFVPVDFIRRPQLDVDNVQWRCRRLLQDIRPYDPEPTDVCSCELM</sequence>
<proteinExistence type="predicted"/>
<name>A0A084WMI7_ANOSI</name>
<dbReference type="AlphaFoldDB" id="A0A084WMI7"/>
<dbReference type="EMBL" id="KE525352">
    <property type="protein sequence ID" value="KFB51431.1"/>
    <property type="molecule type" value="Genomic_DNA"/>
</dbReference>
<keyword evidence="3" id="KW-1185">Reference proteome</keyword>
<accession>A0A084WMI7</accession>
<reference evidence="1 3" key="1">
    <citation type="journal article" date="2014" name="BMC Genomics">
        <title>Genome sequence of Anopheles sinensis provides insight into genetics basis of mosquito competence for malaria parasites.</title>
        <authorList>
            <person name="Zhou D."/>
            <person name="Zhang D."/>
            <person name="Ding G."/>
            <person name="Shi L."/>
            <person name="Hou Q."/>
            <person name="Ye Y."/>
            <person name="Xu Y."/>
            <person name="Zhou H."/>
            <person name="Xiong C."/>
            <person name="Li S."/>
            <person name="Yu J."/>
            <person name="Hong S."/>
            <person name="Yu X."/>
            <person name="Zou P."/>
            <person name="Chen C."/>
            <person name="Chang X."/>
            <person name="Wang W."/>
            <person name="Lv Y."/>
            <person name="Sun Y."/>
            <person name="Ma L."/>
            <person name="Shen B."/>
            <person name="Zhu C."/>
        </authorList>
    </citation>
    <scope>NUCLEOTIDE SEQUENCE [LARGE SCALE GENOMIC DNA]</scope>
</reference>
<dbReference type="Proteomes" id="UP000030765">
    <property type="component" value="Unassembled WGS sequence"/>
</dbReference>